<dbReference type="Proteomes" id="UP000712157">
    <property type="component" value="Unassembled WGS sequence"/>
</dbReference>
<reference evidence="2" key="1">
    <citation type="submission" date="2021-06" db="EMBL/GenBank/DDBJ databases">
        <title>Description of novel taxa of the family Lachnospiraceae.</title>
        <authorList>
            <person name="Chaplin A.V."/>
            <person name="Sokolova S.R."/>
            <person name="Pikina A.P."/>
            <person name="Korzhanova M."/>
            <person name="Belova V."/>
            <person name="Korostin D."/>
            <person name="Efimov B.A."/>
        </authorList>
    </citation>
    <scope>NUCLEOTIDE SEQUENCE</scope>
    <source>
        <strain evidence="2">ASD5720</strain>
    </source>
</reference>
<evidence type="ECO:0000259" key="1">
    <source>
        <dbReference type="Pfam" id="PF00882"/>
    </source>
</evidence>
<dbReference type="RefSeq" id="WP_158347803.1">
    <property type="nucleotide sequence ID" value="NZ_JAHQCW010000062.1"/>
</dbReference>
<evidence type="ECO:0000313" key="2">
    <source>
        <dbReference type="EMBL" id="MBU9739488.1"/>
    </source>
</evidence>
<proteinExistence type="predicted"/>
<dbReference type="EMBL" id="JAHQCW010000062">
    <property type="protein sequence ID" value="MBU9739488.1"/>
    <property type="molecule type" value="Genomic_DNA"/>
</dbReference>
<comment type="caution">
    <text evidence="2">The sequence shown here is derived from an EMBL/GenBank/DDBJ whole genome shotgun (WGS) entry which is preliminary data.</text>
</comment>
<organism evidence="2 3">
    <name type="scientific">Diplocloster agilis</name>
    <dbReference type="NCBI Taxonomy" id="2850323"/>
    <lineage>
        <taxon>Bacteria</taxon>
        <taxon>Bacillati</taxon>
        <taxon>Bacillota</taxon>
        <taxon>Clostridia</taxon>
        <taxon>Lachnospirales</taxon>
        <taxon>Lachnospiraceae</taxon>
        <taxon>Diplocloster</taxon>
    </lineage>
</organism>
<sequence>MPAMYTHHAFAKEVRERLRPPYRKTADTFENEYMIGAQGPDFLFFYYPFTKNKVKDEGERIHHEAARLLFEPARDIVREKGIDSAYGAYAMGLLCHFMLDSSCHGSVEEQIGHTGLSHAGLEGELDRMLMLRDGLDPVSYYPAGFMNPGPSCAAVVASFYPGVAQEKVHKSLKALKWYKNFLVAEHKGKRFALETGMKCTGVYHKFGGLMMGTAADPRAEQAVSLFYRLYQDAVGNTARLIRDYMDGVITKEPLAKRFERNFE</sequence>
<name>A0A949NI70_9FIRM</name>
<accession>A0A949NI70</accession>
<dbReference type="InterPro" id="IPR029002">
    <property type="entry name" value="PLPC/GPLD1"/>
</dbReference>
<feature type="domain" description="Phospholipase C/D" evidence="1">
    <location>
        <begin position="6"/>
        <end position="132"/>
    </location>
</feature>
<dbReference type="AlphaFoldDB" id="A0A949NI70"/>
<protein>
    <submittedName>
        <fullName evidence="2">Zinc dependent phospholipase C family protein</fullName>
    </submittedName>
</protein>
<evidence type="ECO:0000313" key="3">
    <source>
        <dbReference type="Proteomes" id="UP000712157"/>
    </source>
</evidence>
<dbReference type="Pfam" id="PF00882">
    <property type="entry name" value="Zn_dep_PLPC"/>
    <property type="match status" value="1"/>
</dbReference>
<keyword evidence="3" id="KW-1185">Reference proteome</keyword>
<gene>
    <name evidence="2" type="ORF">KTH89_23415</name>
</gene>